<evidence type="ECO:0000313" key="1">
    <source>
        <dbReference type="EMBL" id="KKT59798.1"/>
    </source>
</evidence>
<evidence type="ECO:0000313" key="2">
    <source>
        <dbReference type="Proteomes" id="UP000034087"/>
    </source>
</evidence>
<dbReference type="Proteomes" id="UP000034087">
    <property type="component" value="Unassembled WGS sequence"/>
</dbReference>
<sequence length="89" mass="10489">MPKKGWLQEQFKEVKKDIATWPLWMRKVANLEDRAVFLINNRLSVYWCKEDGGIQLLVKNHMEVDEVPIALSAEDKRKLRDVLNRIVPS</sequence>
<dbReference type="AlphaFoldDB" id="A0A0G1ILL6"/>
<accession>A0A0G1ILL6</accession>
<comment type="caution">
    <text evidence="1">The sequence shown here is derived from an EMBL/GenBank/DDBJ whole genome shotgun (WGS) entry which is preliminary data.</text>
</comment>
<organism evidence="1 2">
    <name type="scientific">Candidatus Giovannonibacteria bacterium GW2011_GWA1_44_25</name>
    <dbReference type="NCBI Taxonomy" id="1618645"/>
    <lineage>
        <taxon>Bacteria</taxon>
        <taxon>Candidatus Giovannoniibacteriota</taxon>
    </lineage>
</organism>
<reference evidence="1 2" key="1">
    <citation type="journal article" date="2015" name="Nature">
        <title>rRNA introns, odd ribosomes, and small enigmatic genomes across a large radiation of phyla.</title>
        <authorList>
            <person name="Brown C.T."/>
            <person name="Hug L.A."/>
            <person name="Thomas B.C."/>
            <person name="Sharon I."/>
            <person name="Castelle C.J."/>
            <person name="Singh A."/>
            <person name="Wilkins M.J."/>
            <person name="Williams K.H."/>
            <person name="Banfield J.F."/>
        </authorList>
    </citation>
    <scope>NUCLEOTIDE SEQUENCE [LARGE SCALE GENOMIC DNA]</scope>
</reference>
<gene>
    <name evidence="1" type="ORF">UW53_C0007G0016</name>
</gene>
<dbReference type="EMBL" id="LCIR01000007">
    <property type="protein sequence ID" value="KKT59798.1"/>
    <property type="molecule type" value="Genomic_DNA"/>
</dbReference>
<proteinExistence type="predicted"/>
<name>A0A0G1ILL6_9BACT</name>
<protein>
    <submittedName>
        <fullName evidence="1">Uncharacterized protein</fullName>
    </submittedName>
</protein>